<protein>
    <submittedName>
        <fullName evidence="1">Uncharacterized protein</fullName>
    </submittedName>
</protein>
<reference evidence="1" key="1">
    <citation type="submission" date="2020-08" db="EMBL/GenBank/DDBJ databases">
        <title>Plant Genome Project.</title>
        <authorList>
            <person name="Zhang R.-G."/>
        </authorList>
    </citation>
    <scope>NUCLEOTIDE SEQUENCE</scope>
    <source>
        <strain evidence="1">WSP0</strain>
        <tissue evidence="1">Leaf</tissue>
    </source>
</reference>
<evidence type="ECO:0000313" key="2">
    <source>
        <dbReference type="Proteomes" id="UP000823749"/>
    </source>
</evidence>
<name>A0AAV6KVR0_9ERIC</name>
<evidence type="ECO:0000313" key="1">
    <source>
        <dbReference type="EMBL" id="KAG5556620.1"/>
    </source>
</evidence>
<keyword evidence="2" id="KW-1185">Reference proteome</keyword>
<proteinExistence type="predicted"/>
<comment type="caution">
    <text evidence="1">The sequence shown here is derived from an EMBL/GenBank/DDBJ whole genome shotgun (WGS) entry which is preliminary data.</text>
</comment>
<organism evidence="1 2">
    <name type="scientific">Rhododendron griersonianum</name>
    <dbReference type="NCBI Taxonomy" id="479676"/>
    <lineage>
        <taxon>Eukaryota</taxon>
        <taxon>Viridiplantae</taxon>
        <taxon>Streptophyta</taxon>
        <taxon>Embryophyta</taxon>
        <taxon>Tracheophyta</taxon>
        <taxon>Spermatophyta</taxon>
        <taxon>Magnoliopsida</taxon>
        <taxon>eudicotyledons</taxon>
        <taxon>Gunneridae</taxon>
        <taxon>Pentapetalae</taxon>
        <taxon>asterids</taxon>
        <taxon>Ericales</taxon>
        <taxon>Ericaceae</taxon>
        <taxon>Ericoideae</taxon>
        <taxon>Rhodoreae</taxon>
        <taxon>Rhododendron</taxon>
    </lineage>
</organism>
<dbReference type="AlphaFoldDB" id="A0AAV6KVR0"/>
<sequence>MILSTATMEGGGRERLRTTLEFGNMITLVDLDARGLVVDARKSPKSQDRNPFELKSGVATSSFEVITSFDSLTISISLLIPSLPIPVHIRLRLYVSPSIWASGPRNRPHMGHRPGPIGWAIRLGPVRLGLGPICPQPQRPPVRVGRVGVGAG</sequence>
<dbReference type="EMBL" id="JACTNZ010000003">
    <property type="protein sequence ID" value="KAG5556620.1"/>
    <property type="molecule type" value="Genomic_DNA"/>
</dbReference>
<accession>A0AAV6KVR0</accession>
<gene>
    <name evidence="1" type="ORF">RHGRI_007027</name>
</gene>
<dbReference type="Proteomes" id="UP000823749">
    <property type="component" value="Chromosome 3"/>
</dbReference>